<protein>
    <submittedName>
        <fullName evidence="1">Uncharacterized protein</fullName>
    </submittedName>
</protein>
<dbReference type="RefSeq" id="WP_075705978.1">
    <property type="nucleotide sequence ID" value="NZ_MJMJ01000001.1"/>
</dbReference>
<gene>
    <name evidence="1" type="ORF">BIY22_02280</name>
</gene>
<organism evidence="1 2">
    <name type="scientific">Vibrio panuliri</name>
    <dbReference type="NCBI Taxonomy" id="1381081"/>
    <lineage>
        <taxon>Bacteria</taxon>
        <taxon>Pseudomonadati</taxon>
        <taxon>Pseudomonadota</taxon>
        <taxon>Gammaproteobacteria</taxon>
        <taxon>Vibrionales</taxon>
        <taxon>Vibrionaceae</taxon>
        <taxon>Vibrio</taxon>
    </lineage>
</organism>
<name>A0A1Q9HR40_9VIBR</name>
<accession>A0A1Q9HR40</accession>
<sequence length="318" mass="36079">MSRQAYNTIDVPFHFRHTCWFCGEPSSTHLDFPHSSNIASNLSHPLLSLPACRECCSLSYPRHVRSIWSLRAHLKQALLTKYTKHIAIGENWTEQELIESEFSGAILGGFGKSAWQMYQIAKQRIAFNGWALSIDDQSLEIIDDTANFEFDGTQYLSITACIDFYVEGVGVDKELLTQLVEILTPNRFGYALQIAKLNKRLSHTKRRQIIEEITLQEAESQQIEQEQQSLLSVQSTITDVKVSGAIAPAFAIQWAMQKRARTLAGLCQLEDDFFDEFATLGGAAAFHSYQGLQLYLQAREEKTWAQECDPNYAVWLTI</sequence>
<reference evidence="1 2" key="1">
    <citation type="submission" date="2016-09" db="EMBL/GenBank/DDBJ databases">
        <title>Genomic Taxonomy of the Vibrionaceae.</title>
        <authorList>
            <person name="Gonzalez-Castillo A."/>
            <person name="Gomez-Gil B."/>
            <person name="Enciso-Ibarra K."/>
        </authorList>
    </citation>
    <scope>NUCLEOTIDE SEQUENCE [LARGE SCALE GENOMIC DNA]</scope>
    <source>
        <strain evidence="1 2">CAIM 703</strain>
    </source>
</reference>
<dbReference type="STRING" id="1381081.BIY22_02280"/>
<dbReference type="AlphaFoldDB" id="A0A1Q9HR40"/>
<dbReference type="Proteomes" id="UP000186313">
    <property type="component" value="Unassembled WGS sequence"/>
</dbReference>
<proteinExistence type="predicted"/>
<evidence type="ECO:0000313" key="2">
    <source>
        <dbReference type="Proteomes" id="UP000186313"/>
    </source>
</evidence>
<comment type="caution">
    <text evidence="1">The sequence shown here is derived from an EMBL/GenBank/DDBJ whole genome shotgun (WGS) entry which is preliminary data.</text>
</comment>
<evidence type="ECO:0000313" key="1">
    <source>
        <dbReference type="EMBL" id="OLQ93339.1"/>
    </source>
</evidence>
<dbReference type="OrthoDB" id="5888461at2"/>
<dbReference type="EMBL" id="MJMJ01000001">
    <property type="protein sequence ID" value="OLQ93339.1"/>
    <property type="molecule type" value="Genomic_DNA"/>
</dbReference>